<reference evidence="2" key="1">
    <citation type="submission" date="2020-05" db="EMBL/GenBank/DDBJ databases">
        <authorList>
            <person name="Chiriac C."/>
            <person name="Salcher M."/>
            <person name="Ghai R."/>
            <person name="Kavagutti S V."/>
        </authorList>
    </citation>
    <scope>NUCLEOTIDE SEQUENCE</scope>
</reference>
<gene>
    <name evidence="2" type="ORF">UFOPK3773_00575</name>
    <name evidence="3" type="ORF">UFOPK3992_00881</name>
</gene>
<evidence type="ECO:0000313" key="3">
    <source>
        <dbReference type="EMBL" id="CAB5004441.1"/>
    </source>
</evidence>
<dbReference type="Gene3D" id="3.30.460.10">
    <property type="entry name" value="Beta Polymerase, domain 2"/>
    <property type="match status" value="1"/>
</dbReference>
<dbReference type="AlphaFoldDB" id="A0A6J7J1X4"/>
<accession>A0A6J7J1X4</accession>
<evidence type="ECO:0000313" key="2">
    <source>
        <dbReference type="EMBL" id="CAB4936617.1"/>
    </source>
</evidence>
<dbReference type="InterPro" id="IPR041633">
    <property type="entry name" value="Polbeta"/>
</dbReference>
<feature type="domain" description="Polymerase beta nucleotidyltransferase" evidence="1">
    <location>
        <begin position="20"/>
        <end position="88"/>
    </location>
</feature>
<dbReference type="PANTHER" id="PTHR43852">
    <property type="entry name" value="NUCLEOTIDYLTRANSFERASE"/>
    <property type="match status" value="1"/>
</dbReference>
<evidence type="ECO:0000259" key="1">
    <source>
        <dbReference type="Pfam" id="PF18765"/>
    </source>
</evidence>
<dbReference type="SUPFAM" id="SSF81301">
    <property type="entry name" value="Nucleotidyltransferase"/>
    <property type="match status" value="1"/>
</dbReference>
<dbReference type="InterPro" id="IPR052930">
    <property type="entry name" value="TA_antitoxin_MntA"/>
</dbReference>
<organism evidence="2">
    <name type="scientific">freshwater metagenome</name>
    <dbReference type="NCBI Taxonomy" id="449393"/>
    <lineage>
        <taxon>unclassified sequences</taxon>
        <taxon>metagenomes</taxon>
        <taxon>ecological metagenomes</taxon>
    </lineage>
</organism>
<dbReference type="Pfam" id="PF18765">
    <property type="entry name" value="Polbeta"/>
    <property type="match status" value="1"/>
</dbReference>
<name>A0A6J7J1X4_9ZZZZ</name>
<dbReference type="InterPro" id="IPR043519">
    <property type="entry name" value="NT_sf"/>
</dbReference>
<dbReference type="PANTHER" id="PTHR43852:SF3">
    <property type="entry name" value="NUCLEOTIDYLTRANSFERASE"/>
    <property type="match status" value="1"/>
</dbReference>
<dbReference type="EMBL" id="CAFBOZ010000111">
    <property type="protein sequence ID" value="CAB5004441.1"/>
    <property type="molecule type" value="Genomic_DNA"/>
</dbReference>
<protein>
    <submittedName>
        <fullName evidence="2">Unannotated protein</fullName>
    </submittedName>
</protein>
<sequence length="123" mass="13536">MDHAVLTRALERLRVGGAYFAYLHGSQVTGTADENSDIDLAALFHDPAPSSFALDLPPGVDLIVLNSAPLEVAGRIACHGTLVLEADETARVRWESMTRTVYLDEKYRIERSHREFLEAAARG</sequence>
<proteinExistence type="predicted"/>
<dbReference type="CDD" id="cd05403">
    <property type="entry name" value="NT_KNTase_like"/>
    <property type="match status" value="1"/>
</dbReference>
<dbReference type="EMBL" id="CAFBNF010000042">
    <property type="protein sequence ID" value="CAB4936617.1"/>
    <property type="molecule type" value="Genomic_DNA"/>
</dbReference>